<dbReference type="SMART" id="SM00342">
    <property type="entry name" value="HTH_ARAC"/>
    <property type="match status" value="1"/>
</dbReference>
<dbReference type="InterPro" id="IPR032687">
    <property type="entry name" value="AraC-type_N"/>
</dbReference>
<dbReference type="PANTHER" id="PTHR47894">
    <property type="entry name" value="HTH-TYPE TRANSCRIPTIONAL REGULATOR GADX"/>
    <property type="match status" value="1"/>
</dbReference>
<keyword evidence="2" id="KW-0238">DNA-binding</keyword>
<feature type="domain" description="HTH araC/xylS-type" evidence="4">
    <location>
        <begin position="235"/>
        <end position="332"/>
    </location>
</feature>
<dbReference type="Proteomes" id="UP001301442">
    <property type="component" value="Chromosome"/>
</dbReference>
<keyword evidence="6" id="KW-1185">Reference proteome</keyword>
<dbReference type="PANTHER" id="PTHR47894:SF1">
    <property type="entry name" value="HTH-TYPE TRANSCRIPTIONAL REGULATOR VQSM"/>
    <property type="match status" value="1"/>
</dbReference>
<dbReference type="SUPFAM" id="SSF46689">
    <property type="entry name" value="Homeodomain-like"/>
    <property type="match status" value="1"/>
</dbReference>
<evidence type="ECO:0000313" key="6">
    <source>
        <dbReference type="Proteomes" id="UP001301442"/>
    </source>
</evidence>
<sequence>MEKQQTAIASYVQVIAKALEHKGVDSKKLFFIADIPLLNANNPKDRIAYQKISHLFRLAVSATKDPYFGLYASKFMLPSHIHALGASLLASKNLLEFLRHFQTFNRFIANTANFSVKEVEHQVIFRCQLLAPICDETQDTFWSFILRFMRHLNVETLNPIKVELHRTIPMTSLSSQPYEKFFACPVTFNHSDIVYYFDKTELIKPLSTASETLVKLNDQVMINYLQEQQTLPIEELVKQKLIQGLVQNCFSKDFIAKSLNMSPRTLQSRLNKNDTSFQLILDQTRFELAKKYIAEGMDLTNIAVQLGFSEASSFSRTFKRWSGVSPQHFKTRTKSE</sequence>
<keyword evidence="3" id="KW-0804">Transcription</keyword>
<dbReference type="RefSeq" id="WP_348397622.1">
    <property type="nucleotide sequence ID" value="NZ_CP136600.1"/>
</dbReference>
<dbReference type="EMBL" id="CP136600">
    <property type="protein sequence ID" value="WOH38853.1"/>
    <property type="molecule type" value="Genomic_DNA"/>
</dbReference>
<keyword evidence="1" id="KW-0805">Transcription regulation</keyword>
<protein>
    <submittedName>
        <fullName evidence="5">AraC family transcriptional regulator ligand-binding domain-containing protein</fullName>
    </submittedName>
</protein>
<evidence type="ECO:0000256" key="3">
    <source>
        <dbReference type="ARBA" id="ARBA00023163"/>
    </source>
</evidence>
<accession>A0ABZ0GSQ7</accession>
<evidence type="ECO:0000259" key="4">
    <source>
        <dbReference type="PROSITE" id="PS01124"/>
    </source>
</evidence>
<dbReference type="Pfam" id="PF12833">
    <property type="entry name" value="HTH_18"/>
    <property type="match status" value="1"/>
</dbReference>
<dbReference type="InterPro" id="IPR009057">
    <property type="entry name" value="Homeodomain-like_sf"/>
</dbReference>
<organism evidence="5 6">
    <name type="scientific">Thalassotalea fonticola</name>
    <dbReference type="NCBI Taxonomy" id="3065649"/>
    <lineage>
        <taxon>Bacteria</taxon>
        <taxon>Pseudomonadati</taxon>
        <taxon>Pseudomonadota</taxon>
        <taxon>Gammaproteobacteria</taxon>
        <taxon>Alteromonadales</taxon>
        <taxon>Colwelliaceae</taxon>
        <taxon>Thalassotalea</taxon>
    </lineage>
</organism>
<dbReference type="Gene3D" id="1.10.10.60">
    <property type="entry name" value="Homeodomain-like"/>
    <property type="match status" value="1"/>
</dbReference>
<dbReference type="InterPro" id="IPR018060">
    <property type="entry name" value="HTH_AraC"/>
</dbReference>
<proteinExistence type="predicted"/>
<dbReference type="Pfam" id="PF12625">
    <property type="entry name" value="Arabinose_bd"/>
    <property type="match status" value="1"/>
</dbReference>
<gene>
    <name evidence="5" type="ORF">RI844_06450</name>
</gene>
<evidence type="ECO:0000256" key="2">
    <source>
        <dbReference type="ARBA" id="ARBA00023125"/>
    </source>
</evidence>
<dbReference type="PRINTS" id="PR00032">
    <property type="entry name" value="HTHARAC"/>
</dbReference>
<dbReference type="InterPro" id="IPR020449">
    <property type="entry name" value="Tscrpt_reg_AraC-type_HTH"/>
</dbReference>
<reference evidence="5 6" key="1">
    <citation type="submission" date="2023-09" db="EMBL/GenBank/DDBJ databases">
        <authorList>
            <person name="Qi X."/>
        </authorList>
    </citation>
    <scope>NUCLEOTIDE SEQUENCE [LARGE SCALE GENOMIC DNA]</scope>
    <source>
        <strain evidence="5 6">S1-1</strain>
    </source>
</reference>
<evidence type="ECO:0000313" key="5">
    <source>
        <dbReference type="EMBL" id="WOH38853.1"/>
    </source>
</evidence>
<name>A0ABZ0GSQ7_9GAMM</name>
<dbReference type="PROSITE" id="PS01124">
    <property type="entry name" value="HTH_ARAC_FAMILY_2"/>
    <property type="match status" value="1"/>
</dbReference>
<evidence type="ECO:0000256" key="1">
    <source>
        <dbReference type="ARBA" id="ARBA00023015"/>
    </source>
</evidence>